<protein>
    <submittedName>
        <fullName evidence="1">Uncharacterized protein</fullName>
    </submittedName>
</protein>
<comment type="caution">
    <text evidence="1">The sequence shown here is derived from an EMBL/GenBank/DDBJ whole genome shotgun (WGS) entry which is preliminary data.</text>
</comment>
<name>A0ACC2WKG0_9TREE</name>
<gene>
    <name evidence="1" type="ORF">QFC19_000825</name>
</gene>
<accession>A0ACC2WKG0</accession>
<evidence type="ECO:0000313" key="2">
    <source>
        <dbReference type="Proteomes" id="UP001241377"/>
    </source>
</evidence>
<dbReference type="EMBL" id="JASBWR010000006">
    <property type="protein sequence ID" value="KAJ9111903.1"/>
    <property type="molecule type" value="Genomic_DNA"/>
</dbReference>
<keyword evidence="2" id="KW-1185">Reference proteome</keyword>
<reference evidence="1" key="1">
    <citation type="submission" date="2023-04" db="EMBL/GenBank/DDBJ databases">
        <title>Draft Genome sequencing of Naganishia species isolated from polar environments using Oxford Nanopore Technology.</title>
        <authorList>
            <person name="Leo P."/>
            <person name="Venkateswaran K."/>
        </authorList>
    </citation>
    <scope>NUCLEOTIDE SEQUENCE</scope>
    <source>
        <strain evidence="1">MNA-CCFEE 5261</strain>
    </source>
</reference>
<dbReference type="Proteomes" id="UP001241377">
    <property type="component" value="Unassembled WGS sequence"/>
</dbReference>
<sequence length="684" mass="78219">MADIVGQLEQARNLAFSNREMFPQVLRQVFPLAGNADLTIQRWCSQFFKDAFRASSDKLDPAAKIDLAIDAVDTLLLLMQVPDHEVVKNTIDASVVVFRLVYRYVADNDGSNGIWAKLQQLKAHIAGKYLTTWPLDAADTNEADMRRNIEINLELLKFVMLVIDYQLRSPTQPGFFSLSKVNPNHTLMKPQQLEAEAHKLLEKVLQVLEWDILVTPVVTATLTQLAFVAHRKPQFITRVFKTVENFDLASKYQSNYESVEEFKLSRKYTDRSIRIFLSHTLKYQLVPPNYQQVANKKVSQVVSRGDEVRRRDILAIEDPSITKRKFEGFENGTKRLQNLDYKSLYCLTDPNNELNSFDLTTLPPNILVSMTIAALNKALPERLAKGLDIICLRYNSALQGATGSEVKKLELDDEDDNMENFSSDTVFTLPPPQALNFAEKKEHLSLIIQNFFSLADQKIPEVNDKQDTGAQLTQIAIKTWKKDSWYVLLTRLATRGMRAAPGEGIDVEKEQELADMVRQAIFDYFLANIHSRIDIVIEWLNEEWYAEKVFNEGKALQKMAQENNGVVTEEMRIEVDFLTTPTPIYEKWSSKVLDSMISFIEPGDRKIFIRLLSDLPYLTDEMVSRIKSLCYDPGRAKIGFLSLQFLVMYRPPVKSACLNVLKELAEGDQDDLKEEATKLLEKYS</sequence>
<evidence type="ECO:0000313" key="1">
    <source>
        <dbReference type="EMBL" id="KAJ9111903.1"/>
    </source>
</evidence>
<proteinExistence type="predicted"/>
<organism evidence="1 2">
    <name type="scientific">Naganishia cerealis</name>
    <dbReference type="NCBI Taxonomy" id="610337"/>
    <lineage>
        <taxon>Eukaryota</taxon>
        <taxon>Fungi</taxon>
        <taxon>Dikarya</taxon>
        <taxon>Basidiomycota</taxon>
        <taxon>Agaricomycotina</taxon>
        <taxon>Tremellomycetes</taxon>
        <taxon>Filobasidiales</taxon>
        <taxon>Filobasidiaceae</taxon>
        <taxon>Naganishia</taxon>
    </lineage>
</organism>